<accession>A0ABW2DB13</accession>
<gene>
    <name evidence="1" type="ORF">ACFQS3_20395</name>
</gene>
<dbReference type="Proteomes" id="UP001596470">
    <property type="component" value="Unassembled WGS sequence"/>
</dbReference>
<comment type="caution">
    <text evidence="1">The sequence shown here is derived from an EMBL/GenBank/DDBJ whole genome shotgun (WGS) entry which is preliminary data.</text>
</comment>
<organism evidence="1 2">
    <name type="scientific">Glycomyces mayteni</name>
    <dbReference type="NCBI Taxonomy" id="543887"/>
    <lineage>
        <taxon>Bacteria</taxon>
        <taxon>Bacillati</taxon>
        <taxon>Actinomycetota</taxon>
        <taxon>Actinomycetes</taxon>
        <taxon>Glycomycetales</taxon>
        <taxon>Glycomycetaceae</taxon>
        <taxon>Glycomyces</taxon>
    </lineage>
</organism>
<dbReference type="RefSeq" id="WP_382345567.1">
    <property type="nucleotide sequence ID" value="NZ_JBHMBP010000001.1"/>
</dbReference>
<evidence type="ECO:0000313" key="2">
    <source>
        <dbReference type="Proteomes" id="UP001596470"/>
    </source>
</evidence>
<protein>
    <submittedName>
        <fullName evidence="1">Uncharacterized protein</fullName>
    </submittedName>
</protein>
<proteinExistence type="predicted"/>
<dbReference type="EMBL" id="JBHSYS010000004">
    <property type="protein sequence ID" value="MFC6959560.1"/>
    <property type="molecule type" value="Genomic_DNA"/>
</dbReference>
<sequence>MKLLVRGLWAAYIRCIAGMEDAMSRPRPGESGREALERGGFSDGRGEFTVRASSSVAPDSFQVYTGEGHADIVLIVSGLNTGHLHATWGAKWRACTPEWKVWFEDAAFKVFYTGHGIGVRFCDG</sequence>
<keyword evidence="2" id="KW-1185">Reference proteome</keyword>
<name>A0ABW2DB13_9ACTN</name>
<reference evidence="2" key="1">
    <citation type="journal article" date="2019" name="Int. J. Syst. Evol. Microbiol.">
        <title>The Global Catalogue of Microorganisms (GCM) 10K type strain sequencing project: providing services to taxonomists for standard genome sequencing and annotation.</title>
        <authorList>
            <consortium name="The Broad Institute Genomics Platform"/>
            <consortium name="The Broad Institute Genome Sequencing Center for Infectious Disease"/>
            <person name="Wu L."/>
            <person name="Ma J."/>
        </authorList>
    </citation>
    <scope>NUCLEOTIDE SEQUENCE [LARGE SCALE GENOMIC DNA]</scope>
    <source>
        <strain evidence="2">KACC 12634</strain>
    </source>
</reference>
<evidence type="ECO:0000313" key="1">
    <source>
        <dbReference type="EMBL" id="MFC6959560.1"/>
    </source>
</evidence>